<proteinExistence type="predicted"/>
<evidence type="ECO:0000313" key="3">
    <source>
        <dbReference type="Proteomes" id="UP000552587"/>
    </source>
</evidence>
<organism evidence="2 3">
    <name type="scientific">Marilutibacter penaei</name>
    <dbReference type="NCBI Taxonomy" id="2759900"/>
    <lineage>
        <taxon>Bacteria</taxon>
        <taxon>Pseudomonadati</taxon>
        <taxon>Pseudomonadota</taxon>
        <taxon>Gammaproteobacteria</taxon>
        <taxon>Lysobacterales</taxon>
        <taxon>Lysobacteraceae</taxon>
        <taxon>Marilutibacter</taxon>
    </lineage>
</organism>
<comment type="caution">
    <text evidence="2">The sequence shown here is derived from an EMBL/GenBank/DDBJ whole genome shotgun (WGS) entry which is preliminary data.</text>
</comment>
<evidence type="ECO:0000256" key="1">
    <source>
        <dbReference type="SAM" id="MobiDB-lite"/>
    </source>
</evidence>
<dbReference type="AlphaFoldDB" id="A0A7W3U374"/>
<accession>A0A7W3U374</accession>
<evidence type="ECO:0000313" key="2">
    <source>
        <dbReference type="EMBL" id="MBB1087800.1"/>
    </source>
</evidence>
<keyword evidence="3" id="KW-1185">Reference proteome</keyword>
<dbReference type="EMBL" id="JACHTE010000003">
    <property type="protein sequence ID" value="MBB1087800.1"/>
    <property type="molecule type" value="Genomic_DNA"/>
</dbReference>
<protein>
    <submittedName>
        <fullName evidence="2">Uncharacterized protein</fullName>
    </submittedName>
</protein>
<feature type="region of interest" description="Disordered" evidence="1">
    <location>
        <begin position="55"/>
        <end position="81"/>
    </location>
</feature>
<name>A0A7W3U374_9GAMM</name>
<gene>
    <name evidence="2" type="ORF">H4F99_04775</name>
</gene>
<dbReference type="RefSeq" id="WP_182668591.1">
    <property type="nucleotide sequence ID" value="NZ_JACHTE010000003.1"/>
</dbReference>
<dbReference type="Proteomes" id="UP000552587">
    <property type="component" value="Unassembled WGS sequence"/>
</dbReference>
<sequence length="118" mass="12847">MALRYYITLPDPARARGEDAALAFTAHGADAFARQLGEALREDGLFKRWVDAREVDESEDDPEAAEFAGTDPGARVEGRDKSGQVELIVTTALPGNVLRHRLRLLAGTGWQLRDVTGA</sequence>
<reference evidence="2 3" key="1">
    <citation type="submission" date="2020-07" db="EMBL/GenBank/DDBJ databases">
        <authorList>
            <person name="Xu S."/>
            <person name="Li A."/>
        </authorList>
    </citation>
    <scope>NUCLEOTIDE SEQUENCE [LARGE SCALE GENOMIC DNA]</scope>
    <source>
        <strain evidence="2 3">SG-8</strain>
    </source>
</reference>